<feature type="region of interest" description="Disordered" evidence="1">
    <location>
        <begin position="97"/>
        <end position="122"/>
    </location>
</feature>
<evidence type="ECO:0000256" key="1">
    <source>
        <dbReference type="SAM" id="MobiDB-lite"/>
    </source>
</evidence>
<reference evidence="2 3" key="1">
    <citation type="submission" date="2024-03" db="EMBL/GenBank/DDBJ databases">
        <title>Draft genome sequence of Klenkia sp. LSe6-5.</title>
        <authorList>
            <person name="Duangmal K."/>
            <person name="Chantavorakit T."/>
        </authorList>
    </citation>
    <scope>NUCLEOTIDE SEQUENCE [LARGE SCALE GENOMIC DNA]</scope>
    <source>
        <strain evidence="2 3">LSe6-5</strain>
    </source>
</reference>
<keyword evidence="3" id="KW-1185">Reference proteome</keyword>
<proteinExistence type="predicted"/>
<dbReference type="Proteomes" id="UP001361570">
    <property type="component" value="Unassembled WGS sequence"/>
</dbReference>
<name>A0ABU8DXZ8_9ACTN</name>
<protein>
    <submittedName>
        <fullName evidence="2">Uncharacterized protein</fullName>
    </submittedName>
</protein>
<dbReference type="EMBL" id="JBAPLU010000022">
    <property type="protein sequence ID" value="MEI4273578.1"/>
    <property type="molecule type" value="Genomic_DNA"/>
</dbReference>
<gene>
    <name evidence="2" type="ORF">TEK04_17790</name>
</gene>
<evidence type="ECO:0000313" key="3">
    <source>
        <dbReference type="Proteomes" id="UP001361570"/>
    </source>
</evidence>
<evidence type="ECO:0000313" key="2">
    <source>
        <dbReference type="EMBL" id="MEI4273578.1"/>
    </source>
</evidence>
<dbReference type="RefSeq" id="WP_336405695.1">
    <property type="nucleotide sequence ID" value="NZ_JBAPLU010000022.1"/>
</dbReference>
<comment type="caution">
    <text evidence="2">The sequence shown here is derived from an EMBL/GenBank/DDBJ whole genome shotgun (WGS) entry which is preliminary data.</text>
</comment>
<organism evidence="2 3">
    <name type="scientific">Klenkia sesuvii</name>
    <dbReference type="NCBI Taxonomy" id="3103137"/>
    <lineage>
        <taxon>Bacteria</taxon>
        <taxon>Bacillati</taxon>
        <taxon>Actinomycetota</taxon>
        <taxon>Actinomycetes</taxon>
        <taxon>Geodermatophilales</taxon>
        <taxon>Geodermatophilaceae</taxon>
        <taxon>Klenkia</taxon>
    </lineage>
</organism>
<sequence>MPTYVTCTVVETDAAHAFELGISLRVDGPTGTAVREDPHVPEVFYVEGCTEGPDLPTALVETGTAIARTVAGSGLPGVVVEVTVLDADGALTWVPSADVPALDGTGPGVPAPDAPAGGTPTR</sequence>
<accession>A0ABU8DXZ8</accession>